<dbReference type="InterPro" id="IPR003658">
    <property type="entry name" value="Anti-sigma_ant"/>
</dbReference>
<reference evidence="4 5" key="1">
    <citation type="submission" date="2019-09" db="EMBL/GenBank/DDBJ databases">
        <title>Screening of Novel Bioactive Compounds from Soil-Associated.</title>
        <authorList>
            <person name="Gong X."/>
        </authorList>
    </citation>
    <scope>NUCLEOTIDE SEQUENCE [LARGE SCALE GENOMIC DNA]</scope>
    <source>
        <strain evidence="4 5">Gxj-6</strain>
    </source>
</reference>
<dbReference type="SUPFAM" id="SSF52091">
    <property type="entry name" value="SpoIIaa-like"/>
    <property type="match status" value="1"/>
</dbReference>
<dbReference type="PROSITE" id="PS50801">
    <property type="entry name" value="STAS"/>
    <property type="match status" value="1"/>
</dbReference>
<feature type="domain" description="STAS" evidence="3">
    <location>
        <begin position="30"/>
        <end position="139"/>
    </location>
</feature>
<dbReference type="InterPro" id="IPR002645">
    <property type="entry name" value="STAS_dom"/>
</dbReference>
<dbReference type="GO" id="GO:0043856">
    <property type="term" value="F:anti-sigma factor antagonist activity"/>
    <property type="evidence" value="ECO:0007669"/>
    <property type="project" value="InterPro"/>
</dbReference>
<evidence type="ECO:0000256" key="1">
    <source>
        <dbReference type="ARBA" id="ARBA00009013"/>
    </source>
</evidence>
<dbReference type="Gene3D" id="3.30.750.24">
    <property type="entry name" value="STAS domain"/>
    <property type="match status" value="1"/>
</dbReference>
<evidence type="ECO:0000313" key="4">
    <source>
        <dbReference type="EMBL" id="KAA9378819.1"/>
    </source>
</evidence>
<keyword evidence="5" id="KW-1185">Reference proteome</keyword>
<evidence type="ECO:0000259" key="3">
    <source>
        <dbReference type="PROSITE" id="PS50801"/>
    </source>
</evidence>
<name>A0A5J5K3U3_9ACTN</name>
<dbReference type="CDD" id="cd07043">
    <property type="entry name" value="STAS_anti-anti-sigma_factors"/>
    <property type="match status" value="1"/>
</dbReference>
<comment type="similarity">
    <text evidence="1 2">Belongs to the anti-sigma-factor antagonist family.</text>
</comment>
<dbReference type="InterPro" id="IPR036513">
    <property type="entry name" value="STAS_dom_sf"/>
</dbReference>
<dbReference type="EMBL" id="VYTZ01000004">
    <property type="protein sequence ID" value="KAA9378819.1"/>
    <property type="molecule type" value="Genomic_DNA"/>
</dbReference>
<dbReference type="PANTHER" id="PTHR33495">
    <property type="entry name" value="ANTI-SIGMA FACTOR ANTAGONIST TM_1081-RELATED-RELATED"/>
    <property type="match status" value="1"/>
</dbReference>
<organism evidence="4 5">
    <name type="scientific">Microbispora cellulosiformans</name>
    <dbReference type="NCBI Taxonomy" id="2614688"/>
    <lineage>
        <taxon>Bacteria</taxon>
        <taxon>Bacillati</taxon>
        <taxon>Actinomycetota</taxon>
        <taxon>Actinomycetes</taxon>
        <taxon>Streptosporangiales</taxon>
        <taxon>Streptosporangiaceae</taxon>
        <taxon>Microbispora</taxon>
    </lineage>
</organism>
<dbReference type="Pfam" id="PF01740">
    <property type="entry name" value="STAS"/>
    <property type="match status" value="1"/>
</dbReference>
<comment type="caution">
    <text evidence="4">The sequence shown here is derived from an EMBL/GenBank/DDBJ whole genome shotgun (WGS) entry which is preliminary data.</text>
</comment>
<gene>
    <name evidence="4" type="ORF">F5972_11270</name>
</gene>
<evidence type="ECO:0000313" key="5">
    <source>
        <dbReference type="Proteomes" id="UP000327011"/>
    </source>
</evidence>
<proteinExistence type="inferred from homology"/>
<sequence length="146" mass="15732">MSTFDVHVRCPRSRPAARRGVPVTAAVVVTPVPAHVPDHVLVMALHGALDYTNADRLREELTAAVGEGHRELLLDLSPLDFCDSTGIRILLSVRRLLQERDGGVTLAGLNSRLARIFRTTGLIHAFTVEPDLAEAVGALNARPGSE</sequence>
<protein>
    <recommendedName>
        <fullName evidence="2">Anti-sigma factor antagonist</fullName>
    </recommendedName>
</protein>
<accession>A0A5J5K3U3</accession>
<dbReference type="AlphaFoldDB" id="A0A5J5K3U3"/>
<evidence type="ECO:0000256" key="2">
    <source>
        <dbReference type="RuleBase" id="RU003749"/>
    </source>
</evidence>
<dbReference type="PANTHER" id="PTHR33495:SF2">
    <property type="entry name" value="ANTI-SIGMA FACTOR ANTAGONIST TM_1081-RELATED"/>
    <property type="match status" value="1"/>
</dbReference>
<dbReference type="Proteomes" id="UP000327011">
    <property type="component" value="Unassembled WGS sequence"/>
</dbReference>
<dbReference type="NCBIfam" id="TIGR00377">
    <property type="entry name" value="ant_ant_sig"/>
    <property type="match status" value="1"/>
</dbReference>